<proteinExistence type="predicted"/>
<dbReference type="KEGG" id="dti:Desti_1482"/>
<evidence type="ECO:0000313" key="4">
    <source>
        <dbReference type="Proteomes" id="UP000006055"/>
    </source>
</evidence>
<keyword evidence="1" id="KW-0175">Coiled coil</keyword>
<dbReference type="InterPro" id="IPR027417">
    <property type="entry name" value="P-loop_NTPase"/>
</dbReference>
<dbReference type="Proteomes" id="UP000006055">
    <property type="component" value="Chromosome"/>
</dbReference>
<evidence type="ECO:0000256" key="1">
    <source>
        <dbReference type="SAM" id="Coils"/>
    </source>
</evidence>
<accession>I4C3Q3</accession>
<evidence type="ECO:0000256" key="2">
    <source>
        <dbReference type="SAM" id="SignalP"/>
    </source>
</evidence>
<feature type="signal peptide" evidence="2">
    <location>
        <begin position="1"/>
        <end position="22"/>
    </location>
</feature>
<dbReference type="RefSeq" id="WP_014809342.1">
    <property type="nucleotide sequence ID" value="NC_018025.1"/>
</dbReference>
<organism evidence="3 4">
    <name type="scientific">Desulfomonile tiedjei (strain ATCC 49306 / DSM 6799 / DCB-1)</name>
    <dbReference type="NCBI Taxonomy" id="706587"/>
    <lineage>
        <taxon>Bacteria</taxon>
        <taxon>Pseudomonadati</taxon>
        <taxon>Thermodesulfobacteriota</taxon>
        <taxon>Desulfomonilia</taxon>
        <taxon>Desulfomonilales</taxon>
        <taxon>Desulfomonilaceae</taxon>
        <taxon>Desulfomonile</taxon>
    </lineage>
</organism>
<keyword evidence="4" id="KW-1185">Reference proteome</keyword>
<dbReference type="AlphaFoldDB" id="I4C3Q3"/>
<gene>
    <name evidence="3" type="ordered locus">Desti_1482</name>
</gene>
<reference evidence="4" key="1">
    <citation type="submission" date="2012-06" db="EMBL/GenBank/DDBJ databases">
        <title>Complete sequence of chromosome of Desulfomonile tiedjei DSM 6799.</title>
        <authorList>
            <person name="Lucas S."/>
            <person name="Copeland A."/>
            <person name="Lapidus A."/>
            <person name="Glavina del Rio T."/>
            <person name="Dalin E."/>
            <person name="Tice H."/>
            <person name="Bruce D."/>
            <person name="Goodwin L."/>
            <person name="Pitluck S."/>
            <person name="Peters L."/>
            <person name="Ovchinnikova G."/>
            <person name="Zeytun A."/>
            <person name="Lu M."/>
            <person name="Kyrpides N."/>
            <person name="Mavromatis K."/>
            <person name="Ivanova N."/>
            <person name="Brettin T."/>
            <person name="Detter J.C."/>
            <person name="Han C."/>
            <person name="Larimer F."/>
            <person name="Land M."/>
            <person name="Hauser L."/>
            <person name="Markowitz V."/>
            <person name="Cheng J.-F."/>
            <person name="Hugenholtz P."/>
            <person name="Woyke T."/>
            <person name="Wu D."/>
            <person name="Spring S."/>
            <person name="Schroeder M."/>
            <person name="Brambilla E."/>
            <person name="Klenk H.-P."/>
            <person name="Eisen J.A."/>
        </authorList>
    </citation>
    <scope>NUCLEOTIDE SEQUENCE [LARGE SCALE GENOMIC DNA]</scope>
    <source>
        <strain evidence="4">ATCC 49306 / DSM 6799 / DCB-1</strain>
    </source>
</reference>
<protein>
    <submittedName>
        <fullName evidence="3">Uncharacterized protein</fullName>
    </submittedName>
</protein>
<feature type="coiled-coil region" evidence="1">
    <location>
        <begin position="28"/>
        <end position="91"/>
    </location>
</feature>
<feature type="chain" id="PRO_5003686935" evidence="2">
    <location>
        <begin position="23"/>
        <end position="185"/>
    </location>
</feature>
<dbReference type="Gene3D" id="3.40.50.300">
    <property type="entry name" value="P-loop containing nucleotide triphosphate hydrolases"/>
    <property type="match status" value="1"/>
</dbReference>
<dbReference type="HOGENOM" id="CLU_1459107_0_0_7"/>
<evidence type="ECO:0000313" key="3">
    <source>
        <dbReference type="EMBL" id="AFM24194.1"/>
    </source>
</evidence>
<sequence length="185" mass="20820">MRRFLFVACSIFWVFAGTSVFAQQSGVENRIQDTKTQIEAQIEKIREAREKAENEVVLAKIRVGEQLRRSEEELKRQLEVLDRFRDKLSDEKYETNQAVVAVQRDWSDLVQKACSDIEAQIDTTNSLISDLQGMRKQMDGEVLGSSIPNQAENTTKTCSGATESQAVFLVVPPTSEGQPPQLVPT</sequence>
<name>I4C3Q3_DESTA</name>
<dbReference type="EMBL" id="CP003360">
    <property type="protein sequence ID" value="AFM24194.1"/>
    <property type="molecule type" value="Genomic_DNA"/>
</dbReference>
<keyword evidence="2" id="KW-0732">Signal</keyword>